<dbReference type="PROSITE" id="PS51900">
    <property type="entry name" value="CB"/>
    <property type="match status" value="1"/>
</dbReference>
<evidence type="ECO:0000256" key="4">
    <source>
        <dbReference type="ARBA" id="ARBA00023172"/>
    </source>
</evidence>
<accession>A0ABY7W1A2</accession>
<dbReference type="Proteomes" id="UP001214250">
    <property type="component" value="Chromosome 2"/>
</dbReference>
<dbReference type="Pfam" id="PF02899">
    <property type="entry name" value="Phage_int_SAM_1"/>
    <property type="match status" value="1"/>
</dbReference>
<dbReference type="InterPro" id="IPR010998">
    <property type="entry name" value="Integrase_recombinase_N"/>
</dbReference>
<name>A0ABY7W1A2_9BACT</name>
<dbReference type="Pfam" id="PF00589">
    <property type="entry name" value="Phage_integrase"/>
    <property type="match status" value="1"/>
</dbReference>
<feature type="domain" description="Tyr recombinase" evidence="6">
    <location>
        <begin position="103"/>
        <end position="286"/>
    </location>
</feature>
<sequence length="292" mass="33959">MLSKFKLYLSLERGLSKNSVDAYLNDLKDFHLYKDSSLTREYCDISKSDLLDYFENCKERGFVDSTISRRLVSLKIFFRFLYQEKVITKDIGEHLESARLTKLLPDYLSLAEIEKLLNLYDEEINLEFRNKFIIELLYSCGLRISELCGLRSDSFNYESGFLRVKGKGSKERSIPFGTKVADMSRKYLSQIRPQLCKKNNPPELIVSINGLALTRARVWQFLKEAAQKAEITKNLHPHVLRHSFASHLLANDADLRVIQELLGHADIATTERYTHVEKSRLKNIHQKFFPRA</sequence>
<dbReference type="Gene3D" id="1.10.150.130">
    <property type="match status" value="1"/>
</dbReference>
<dbReference type="InterPro" id="IPR002104">
    <property type="entry name" value="Integrase_catalytic"/>
</dbReference>
<dbReference type="InterPro" id="IPR044068">
    <property type="entry name" value="CB"/>
</dbReference>
<dbReference type="InterPro" id="IPR011010">
    <property type="entry name" value="DNA_brk_join_enz"/>
</dbReference>
<gene>
    <name evidence="8" type="ORF">PQO03_19730</name>
</gene>
<dbReference type="Gene3D" id="1.10.443.10">
    <property type="entry name" value="Intergrase catalytic core"/>
    <property type="match status" value="1"/>
</dbReference>
<proteinExistence type="predicted"/>
<dbReference type="PROSITE" id="PS51898">
    <property type="entry name" value="TYR_RECOMBINASE"/>
    <property type="match status" value="1"/>
</dbReference>
<dbReference type="EMBL" id="CP117812">
    <property type="protein sequence ID" value="WDE98053.1"/>
    <property type="molecule type" value="Genomic_DNA"/>
</dbReference>
<keyword evidence="3 5" id="KW-0238">DNA-binding</keyword>
<dbReference type="NCBIfam" id="NF001399">
    <property type="entry name" value="PRK00283.1"/>
    <property type="match status" value="1"/>
</dbReference>
<dbReference type="RefSeq" id="WP_274152801.1">
    <property type="nucleotide sequence ID" value="NZ_CP117812.1"/>
</dbReference>
<keyword evidence="2" id="KW-0229">DNA integration</keyword>
<reference evidence="8 9" key="1">
    <citation type="submission" date="2023-02" db="EMBL/GenBank/DDBJ databases">
        <title>Genome sequence of Lentisphaera profundi SAORIC-696.</title>
        <authorList>
            <person name="Kim e."/>
            <person name="Cho J.-C."/>
            <person name="Choi A."/>
            <person name="Kang I."/>
        </authorList>
    </citation>
    <scope>NUCLEOTIDE SEQUENCE [LARGE SCALE GENOMIC DNA]</scope>
    <source>
        <strain evidence="8 9">SAORIC-696</strain>
    </source>
</reference>
<evidence type="ECO:0000256" key="3">
    <source>
        <dbReference type="ARBA" id="ARBA00023125"/>
    </source>
</evidence>
<evidence type="ECO:0000256" key="2">
    <source>
        <dbReference type="ARBA" id="ARBA00022908"/>
    </source>
</evidence>
<evidence type="ECO:0000259" key="6">
    <source>
        <dbReference type="PROSITE" id="PS51898"/>
    </source>
</evidence>
<evidence type="ECO:0000256" key="5">
    <source>
        <dbReference type="PROSITE-ProRule" id="PRU01248"/>
    </source>
</evidence>
<dbReference type="NCBIfam" id="NF040815">
    <property type="entry name" value="recomb_XerA_Arch"/>
    <property type="match status" value="1"/>
</dbReference>
<evidence type="ECO:0000259" key="7">
    <source>
        <dbReference type="PROSITE" id="PS51900"/>
    </source>
</evidence>
<dbReference type="SUPFAM" id="SSF56349">
    <property type="entry name" value="DNA breaking-rejoining enzymes"/>
    <property type="match status" value="1"/>
</dbReference>
<dbReference type="InterPro" id="IPR004107">
    <property type="entry name" value="Integrase_SAM-like_N"/>
</dbReference>
<protein>
    <submittedName>
        <fullName evidence="8">Tyrosine recombinase</fullName>
    </submittedName>
</protein>
<keyword evidence="9" id="KW-1185">Reference proteome</keyword>
<dbReference type="CDD" id="cd00798">
    <property type="entry name" value="INT_XerDC_C"/>
    <property type="match status" value="1"/>
</dbReference>
<organism evidence="8 9">
    <name type="scientific">Lentisphaera profundi</name>
    <dbReference type="NCBI Taxonomy" id="1658616"/>
    <lineage>
        <taxon>Bacteria</taxon>
        <taxon>Pseudomonadati</taxon>
        <taxon>Lentisphaerota</taxon>
        <taxon>Lentisphaeria</taxon>
        <taxon>Lentisphaerales</taxon>
        <taxon>Lentisphaeraceae</taxon>
        <taxon>Lentisphaera</taxon>
    </lineage>
</organism>
<evidence type="ECO:0000313" key="9">
    <source>
        <dbReference type="Proteomes" id="UP001214250"/>
    </source>
</evidence>
<keyword evidence="1" id="KW-0159">Chromosome partition</keyword>
<keyword evidence="4" id="KW-0233">DNA recombination</keyword>
<dbReference type="InterPro" id="IPR013762">
    <property type="entry name" value="Integrase-like_cat_sf"/>
</dbReference>
<feature type="domain" description="Core-binding (CB)" evidence="7">
    <location>
        <begin position="1"/>
        <end position="82"/>
    </location>
</feature>
<dbReference type="InterPro" id="IPR050090">
    <property type="entry name" value="Tyrosine_recombinase_XerCD"/>
</dbReference>
<evidence type="ECO:0000313" key="8">
    <source>
        <dbReference type="EMBL" id="WDE98053.1"/>
    </source>
</evidence>
<evidence type="ECO:0000256" key="1">
    <source>
        <dbReference type="ARBA" id="ARBA00022829"/>
    </source>
</evidence>
<dbReference type="PANTHER" id="PTHR30349:SF81">
    <property type="entry name" value="TYROSINE RECOMBINASE XERC"/>
    <property type="match status" value="1"/>
</dbReference>
<dbReference type="PANTHER" id="PTHR30349">
    <property type="entry name" value="PHAGE INTEGRASE-RELATED"/>
    <property type="match status" value="1"/>
</dbReference>